<dbReference type="PANTHER" id="PTHR47163:SF2">
    <property type="entry name" value="SI:DKEY-17M8.2"/>
    <property type="match status" value="1"/>
</dbReference>
<protein>
    <submittedName>
        <fullName evidence="3 4">Uncharacterized protein LOC115222964</fullName>
    </submittedName>
</protein>
<proteinExistence type="predicted"/>
<dbReference type="Proteomes" id="UP000515154">
    <property type="component" value="Linkage group LG21"/>
</dbReference>
<accession>A0A6P7THF7</accession>
<reference evidence="3 4" key="1">
    <citation type="submission" date="2025-08" db="UniProtKB">
        <authorList>
            <consortium name="RefSeq"/>
        </authorList>
    </citation>
    <scope>IDENTIFICATION</scope>
</reference>
<dbReference type="AlphaFoldDB" id="A0A6P7THF7"/>
<evidence type="ECO:0000313" key="2">
    <source>
        <dbReference type="Proteomes" id="UP000515154"/>
    </source>
</evidence>
<dbReference type="PANTHER" id="PTHR47163">
    <property type="entry name" value="DDE_TNP_IS1595 DOMAIN-CONTAINING PROTEIN"/>
    <property type="match status" value="1"/>
</dbReference>
<dbReference type="InterPro" id="IPR024445">
    <property type="entry name" value="Tnp_ISXO2-like"/>
</dbReference>
<name>A0A6P7THF7_9MOLL</name>
<dbReference type="RefSeq" id="XP_036367675.1">
    <property type="nucleotide sequence ID" value="XM_036511782.1"/>
</dbReference>
<gene>
    <name evidence="3 4" type="primary">LOC115222964</name>
</gene>
<sequence length="296" mass="34211">MATANSHLSSLMEKLKTEEDVVSYLQEKGIIPKRKLCANKHYMKKRMRDGTICWRCSHKACGVRISVRRGTWLEGSTLPLKTVVLFLYAWSKELTSIRFCIEELGINHGTAVDYNSYVREICAEDLLRHPVQIGGPGKTVDLDEIVFSRSKPNRRSLLPEQWVFGGVCRETKDVFLYAASCLNRDTLEECIRQSVLPGTTIFSDIWESYSPILKIDGYELRYRTVNHSVEFVNSEGGIYMKLVENTGIPLKRRRKQRCGTESSTIDLYLCESMWRKRYKNCNLFEKLLECILSFCF</sequence>
<dbReference type="SMART" id="SM01126">
    <property type="entry name" value="DDE_Tnp_IS1595"/>
    <property type="match status" value="1"/>
</dbReference>
<evidence type="ECO:0000313" key="4">
    <source>
        <dbReference type="RefSeq" id="XP_036367675.1"/>
    </source>
</evidence>
<evidence type="ECO:0000313" key="3">
    <source>
        <dbReference type="RefSeq" id="XP_029649232.1"/>
    </source>
</evidence>
<evidence type="ECO:0000259" key="1">
    <source>
        <dbReference type="SMART" id="SM01126"/>
    </source>
</evidence>
<organism evidence="2 3">
    <name type="scientific">Octopus sinensis</name>
    <name type="common">East Asian common octopus</name>
    <dbReference type="NCBI Taxonomy" id="2607531"/>
    <lineage>
        <taxon>Eukaryota</taxon>
        <taxon>Metazoa</taxon>
        <taxon>Spiralia</taxon>
        <taxon>Lophotrochozoa</taxon>
        <taxon>Mollusca</taxon>
        <taxon>Cephalopoda</taxon>
        <taxon>Coleoidea</taxon>
        <taxon>Octopodiformes</taxon>
        <taxon>Octopoda</taxon>
        <taxon>Incirrata</taxon>
        <taxon>Octopodidae</taxon>
        <taxon>Octopus</taxon>
    </lineage>
</organism>
<feature type="domain" description="ISXO2-like transposase" evidence="1">
    <location>
        <begin position="132"/>
        <end position="277"/>
    </location>
</feature>
<keyword evidence="2" id="KW-1185">Reference proteome</keyword>
<dbReference type="InterPro" id="IPR053164">
    <property type="entry name" value="IS1016-like_transposase"/>
</dbReference>
<dbReference type="KEGG" id="osn:115222964"/>
<dbReference type="RefSeq" id="XP_029649232.1">
    <property type="nucleotide sequence ID" value="XM_029793372.2"/>
</dbReference>